<feature type="compositionally biased region" description="Basic and acidic residues" evidence="1">
    <location>
        <begin position="134"/>
        <end position="156"/>
    </location>
</feature>
<comment type="caution">
    <text evidence="3">The sequence shown here is derived from an EMBL/GenBank/DDBJ whole genome shotgun (WGS) entry which is preliminary data.</text>
</comment>
<evidence type="ECO:0000313" key="3">
    <source>
        <dbReference type="EMBL" id="OXA51738.1"/>
    </source>
</evidence>
<keyword evidence="2" id="KW-0732">Signal</keyword>
<gene>
    <name evidence="3" type="ORF">Fcan01_13172</name>
</gene>
<keyword evidence="4" id="KW-1185">Reference proteome</keyword>
<dbReference type="OrthoDB" id="10669660at2759"/>
<accession>A0A226E388</accession>
<reference evidence="3 4" key="1">
    <citation type="submission" date="2015-12" db="EMBL/GenBank/DDBJ databases">
        <title>The genome of Folsomia candida.</title>
        <authorList>
            <person name="Faddeeva A."/>
            <person name="Derks M.F."/>
            <person name="Anvar Y."/>
            <person name="Smit S."/>
            <person name="Van Straalen N."/>
            <person name="Roelofs D."/>
        </authorList>
    </citation>
    <scope>NUCLEOTIDE SEQUENCE [LARGE SCALE GENOMIC DNA]</scope>
    <source>
        <strain evidence="3 4">VU population</strain>
        <tissue evidence="3">Whole body</tissue>
    </source>
</reference>
<feature type="region of interest" description="Disordered" evidence="1">
    <location>
        <begin position="408"/>
        <end position="442"/>
    </location>
</feature>
<organism evidence="3 4">
    <name type="scientific">Folsomia candida</name>
    <name type="common">Springtail</name>
    <dbReference type="NCBI Taxonomy" id="158441"/>
    <lineage>
        <taxon>Eukaryota</taxon>
        <taxon>Metazoa</taxon>
        <taxon>Ecdysozoa</taxon>
        <taxon>Arthropoda</taxon>
        <taxon>Hexapoda</taxon>
        <taxon>Collembola</taxon>
        <taxon>Entomobryomorpha</taxon>
        <taxon>Isotomoidea</taxon>
        <taxon>Isotomidae</taxon>
        <taxon>Proisotominae</taxon>
        <taxon>Folsomia</taxon>
    </lineage>
</organism>
<feature type="compositionally biased region" description="Basic residues" evidence="1">
    <location>
        <begin position="294"/>
        <end position="305"/>
    </location>
</feature>
<name>A0A226E388_FOLCA</name>
<sequence>MLKPKKHLIILFLSLLQINASLSENLSQHHQSLEDTGTKSYSEHGGRRNAVLLKRQTGSFGFQHNSLPTTGNYYPSSNFGSGSGRYDPVRGNGLGSSPNSLRGDRDYYPSSYPSSGRSSGGSSGIIGGGYYGNYRDDYRDRGDYRGGDRDRQPYYDDYRYNGYQSARDREAAAAQTQEFVMRNGQQRHAEYQKRIGQSGQEYYDPFYFIGLRNKQAGLDAGLPPSSSSGGGLGGFPSSFPPPPSSPSSSSSSSSASLGNALISPTSATSSSGPNGPNSNSNQPSSPSALASHPLRNRRNSQRHRHHNDDEFYNNELSGDKYELMSAPKNAYPTNMMMMQQRNSHRDHQHHHRWANLDQQFLTREQLVRHPDSRVHYPPHNRIDRYGSSISAASGQPWSVRIGTQLKVNDDGRSPHPHRFYVRDEINPGRNRSRYPGPIYRKK</sequence>
<protein>
    <submittedName>
        <fullName evidence="3">Uncharacterized protein</fullName>
    </submittedName>
</protein>
<evidence type="ECO:0000256" key="2">
    <source>
        <dbReference type="SAM" id="SignalP"/>
    </source>
</evidence>
<feature type="signal peptide" evidence="2">
    <location>
        <begin position="1"/>
        <end position="23"/>
    </location>
</feature>
<proteinExistence type="predicted"/>
<feature type="chain" id="PRO_5013121639" evidence="2">
    <location>
        <begin position="24"/>
        <end position="442"/>
    </location>
</feature>
<feature type="compositionally biased region" description="Low complexity" evidence="1">
    <location>
        <begin position="246"/>
        <end position="293"/>
    </location>
</feature>
<feature type="compositionally biased region" description="Gly residues" evidence="1">
    <location>
        <begin position="118"/>
        <end position="131"/>
    </location>
</feature>
<evidence type="ECO:0000313" key="4">
    <source>
        <dbReference type="Proteomes" id="UP000198287"/>
    </source>
</evidence>
<evidence type="ECO:0000256" key="1">
    <source>
        <dbReference type="SAM" id="MobiDB-lite"/>
    </source>
</evidence>
<feature type="region of interest" description="Disordered" evidence="1">
    <location>
        <begin position="220"/>
        <end position="314"/>
    </location>
</feature>
<dbReference type="Proteomes" id="UP000198287">
    <property type="component" value="Unassembled WGS sequence"/>
</dbReference>
<feature type="compositionally biased region" description="Low complexity" evidence="1">
    <location>
        <begin position="108"/>
        <end position="117"/>
    </location>
</feature>
<dbReference type="AlphaFoldDB" id="A0A226E388"/>
<dbReference type="EMBL" id="LNIX01000007">
    <property type="protein sequence ID" value="OXA51738.1"/>
    <property type="molecule type" value="Genomic_DNA"/>
</dbReference>
<feature type="region of interest" description="Disordered" evidence="1">
    <location>
        <begin position="84"/>
        <end position="156"/>
    </location>
</feature>